<dbReference type="RefSeq" id="WP_161967918.1">
    <property type="nucleotide sequence ID" value="NZ_NIDE01000017.1"/>
</dbReference>
<dbReference type="PROSITE" id="PS51257">
    <property type="entry name" value="PROKAR_LIPOPROTEIN"/>
    <property type="match status" value="1"/>
</dbReference>
<dbReference type="InterPro" id="IPR003423">
    <property type="entry name" value="OMP_efflux"/>
</dbReference>
<keyword evidence="4" id="KW-1185">Reference proteome</keyword>
<dbReference type="EMBL" id="NIDE01000017">
    <property type="protein sequence ID" value="OWK35709.1"/>
    <property type="molecule type" value="Genomic_DNA"/>
</dbReference>
<dbReference type="Pfam" id="PF02321">
    <property type="entry name" value="OEP"/>
    <property type="match status" value="2"/>
</dbReference>
<comment type="subcellular location">
    <subcellularLocation>
        <location evidence="2">Cell membrane</location>
        <topology evidence="2">Lipid-anchor</topology>
    </subcellularLocation>
</comment>
<gene>
    <name evidence="3" type="ORF">FRUB_08272</name>
</gene>
<evidence type="ECO:0000256" key="1">
    <source>
        <dbReference type="ARBA" id="ARBA00007613"/>
    </source>
</evidence>
<dbReference type="Gene3D" id="1.20.1600.10">
    <property type="entry name" value="Outer membrane efflux proteins (OEP)"/>
    <property type="match status" value="1"/>
</dbReference>
<dbReference type="AlphaFoldDB" id="A0A225DEX4"/>
<organism evidence="3 4">
    <name type="scientific">Fimbriiglobus ruber</name>
    <dbReference type="NCBI Taxonomy" id="1908690"/>
    <lineage>
        <taxon>Bacteria</taxon>
        <taxon>Pseudomonadati</taxon>
        <taxon>Planctomycetota</taxon>
        <taxon>Planctomycetia</taxon>
        <taxon>Gemmatales</taxon>
        <taxon>Gemmataceae</taxon>
        <taxon>Fimbriiglobus</taxon>
    </lineage>
</organism>
<protein>
    <submittedName>
        <fullName evidence="3">RND efflux system, outer membrane lipoprotein CmeC</fullName>
    </submittedName>
</protein>
<keyword evidence="2" id="KW-0564">Palmitate</keyword>
<keyword evidence="2" id="KW-1134">Transmembrane beta strand</keyword>
<name>A0A225DEX4_9BACT</name>
<sequence length="523" mass="56880">MRFRSVRLSGRRRWPGWKLGAGAVTVLMAGCTSLHEWVHNGLKVGPNFQPVSAASADQWVDAGNPRLSSSPPDPAWWGVFNDPQLTDLVTTAANENLTLKAAATRVLQARAQRNVAAGNLFPQSQQLQGAYLHTQLGPNGNFLGPLVGTPPAGSTGSSYINLWTTGFNASWELDFWGRYRRTVESANAEVNSAVEGVHDAQVILTADVVSNYVQVRTFQQRLTYARQNVEAQKGSLKIAEARLAEGRATGLDVAQAQANLAQTEATIPPLEVGLRQASNRLCVLLGRPVTDLLPKLNQGPLPVAPPTVAVGIPAGLMERRPDVRRALREAAVQSARIGVAEADFYPSIGVTGFLGYGATDFRQLFAENSFTGLILPNFQWKILNYGRILNNVRTQDARLQERILDYQQTVLTAGREVEDAQVGFVQYLLQVKALERSVAAAERSVELVLEQYKEGRADFNRVFTTQAQLATQQDQLAAARGNAALNLVAIYRALGGGWQAFEQPVPAQLFPPAEGPPPFVEAK</sequence>
<accession>A0A225DEX4</accession>
<dbReference type="Gene3D" id="2.20.200.10">
    <property type="entry name" value="Outer membrane efflux proteins (OEP)"/>
    <property type="match status" value="1"/>
</dbReference>
<dbReference type="SUPFAM" id="SSF56954">
    <property type="entry name" value="Outer membrane efflux proteins (OEP)"/>
    <property type="match status" value="1"/>
</dbReference>
<dbReference type="GO" id="GO:0015562">
    <property type="term" value="F:efflux transmembrane transporter activity"/>
    <property type="evidence" value="ECO:0007669"/>
    <property type="project" value="InterPro"/>
</dbReference>
<dbReference type="PANTHER" id="PTHR30203">
    <property type="entry name" value="OUTER MEMBRANE CATION EFFLUX PROTEIN"/>
    <property type="match status" value="1"/>
</dbReference>
<dbReference type="InterPro" id="IPR010131">
    <property type="entry name" value="MdtP/NodT-like"/>
</dbReference>
<evidence type="ECO:0000313" key="4">
    <source>
        <dbReference type="Proteomes" id="UP000214646"/>
    </source>
</evidence>
<keyword evidence="2" id="KW-0812">Transmembrane</keyword>
<comment type="similarity">
    <text evidence="1 2">Belongs to the outer membrane factor (OMF) (TC 1.B.17) family.</text>
</comment>
<dbReference type="GO" id="GO:0005886">
    <property type="term" value="C:plasma membrane"/>
    <property type="evidence" value="ECO:0007669"/>
    <property type="project" value="UniProtKB-SubCell"/>
</dbReference>
<keyword evidence="2 3" id="KW-0449">Lipoprotein</keyword>
<reference evidence="4" key="1">
    <citation type="submission" date="2017-06" db="EMBL/GenBank/DDBJ databases">
        <title>Genome analysis of Fimbriiglobus ruber SP5, the first member of the order Planctomycetales with confirmed chitinolytic capability.</title>
        <authorList>
            <person name="Ravin N.V."/>
            <person name="Rakitin A.L."/>
            <person name="Ivanova A.A."/>
            <person name="Beletsky A.V."/>
            <person name="Kulichevskaya I.S."/>
            <person name="Mardanov A.V."/>
            <person name="Dedysh S.N."/>
        </authorList>
    </citation>
    <scope>NUCLEOTIDE SEQUENCE [LARGE SCALE GENOMIC DNA]</scope>
    <source>
        <strain evidence="4">SP5</strain>
    </source>
</reference>
<comment type="caution">
    <text evidence="3">The sequence shown here is derived from an EMBL/GenBank/DDBJ whole genome shotgun (WGS) entry which is preliminary data.</text>
</comment>
<proteinExistence type="inferred from homology"/>
<keyword evidence="2" id="KW-0472">Membrane</keyword>
<evidence type="ECO:0000313" key="3">
    <source>
        <dbReference type="EMBL" id="OWK35709.1"/>
    </source>
</evidence>
<evidence type="ECO:0000256" key="2">
    <source>
        <dbReference type="RuleBase" id="RU362097"/>
    </source>
</evidence>
<dbReference type="PANTHER" id="PTHR30203:SF25">
    <property type="entry name" value="OUTER MEMBRANE PROTEIN-RELATED"/>
    <property type="match status" value="1"/>
</dbReference>
<dbReference type="OrthoDB" id="9783163at2"/>
<dbReference type="Proteomes" id="UP000214646">
    <property type="component" value="Unassembled WGS sequence"/>
</dbReference>
<dbReference type="NCBIfam" id="TIGR01845">
    <property type="entry name" value="outer_NodT"/>
    <property type="match status" value="1"/>
</dbReference>